<dbReference type="Pfam" id="PF22020">
    <property type="entry name" value="RlmL_1st"/>
    <property type="match status" value="1"/>
</dbReference>
<dbReference type="SMART" id="SM00981">
    <property type="entry name" value="THUMP"/>
    <property type="match status" value="1"/>
</dbReference>
<dbReference type="GO" id="GO:0008033">
    <property type="term" value="P:tRNA processing"/>
    <property type="evidence" value="ECO:0007669"/>
    <property type="project" value="UniProtKB-ARBA"/>
</dbReference>
<comment type="caution">
    <text evidence="5">The sequence shown here is derived from an EMBL/GenBank/DDBJ whole genome shotgun (WGS) entry which is preliminary data.</text>
</comment>
<dbReference type="InterPro" id="IPR053485">
    <property type="entry name" value="tRNA_guanine-N2-MTase"/>
</dbReference>
<gene>
    <name evidence="5" type="ORF">B9J98_07410</name>
</gene>
<keyword evidence="2" id="KW-0808">Transferase</keyword>
<dbReference type="GO" id="GO:0070043">
    <property type="term" value="F:rRNA (guanine-N7-)-methyltransferase activity"/>
    <property type="evidence" value="ECO:0007669"/>
    <property type="project" value="TreeGrafter"/>
</dbReference>
<dbReference type="NCBIfam" id="NF040721">
    <property type="entry name" value="Trm14_Arch"/>
    <property type="match status" value="1"/>
</dbReference>
<dbReference type="AlphaFoldDB" id="A0A2R7Y0Z2"/>
<dbReference type="InterPro" id="IPR004114">
    <property type="entry name" value="THUMP_dom"/>
</dbReference>
<accession>A0A2R7Y0Z2</accession>
<evidence type="ECO:0000313" key="6">
    <source>
        <dbReference type="Proteomes" id="UP000244066"/>
    </source>
</evidence>
<evidence type="ECO:0000313" key="5">
    <source>
        <dbReference type="EMBL" id="PUA31158.1"/>
    </source>
</evidence>
<dbReference type="PROSITE" id="PS00092">
    <property type="entry name" value="N6_MTASE"/>
    <property type="match status" value="1"/>
</dbReference>
<dbReference type="PANTHER" id="PTHR47313:SF1">
    <property type="entry name" value="RIBOSOMAL RNA LARGE SUBUNIT METHYLTRANSFERASE K_L"/>
    <property type="match status" value="1"/>
</dbReference>
<reference evidence="5 6" key="1">
    <citation type="submission" date="2017-04" db="EMBL/GenBank/DDBJ databases">
        <title>Draft Aigarchaeota genome from a New Zealand hot spring.</title>
        <authorList>
            <person name="Reysenbach A.-L."/>
            <person name="Donaho J.A."/>
            <person name="Gerhart J."/>
            <person name="Kelley J.F."/>
            <person name="Kouba K."/>
            <person name="Podar M."/>
            <person name="Stott M."/>
        </authorList>
    </citation>
    <scope>NUCLEOTIDE SEQUENCE [LARGE SCALE GENOMIC DNA]</scope>
    <source>
        <strain evidence="5">NZ13_MG1</strain>
    </source>
</reference>
<dbReference type="InterPro" id="IPR054170">
    <property type="entry name" value="RlmL_1st"/>
</dbReference>
<dbReference type="InterPro" id="IPR029063">
    <property type="entry name" value="SAM-dependent_MTases_sf"/>
</dbReference>
<dbReference type="InterPro" id="IPR002052">
    <property type="entry name" value="DNA_methylase_N6_adenine_CS"/>
</dbReference>
<keyword evidence="3" id="KW-0694">RNA-binding</keyword>
<evidence type="ECO:0000256" key="1">
    <source>
        <dbReference type="ARBA" id="ARBA00022603"/>
    </source>
</evidence>
<dbReference type="Pfam" id="PF01170">
    <property type="entry name" value="UPF0020"/>
    <property type="match status" value="1"/>
</dbReference>
<dbReference type="CDD" id="cd11715">
    <property type="entry name" value="THUMP_AdoMetMT"/>
    <property type="match status" value="1"/>
</dbReference>
<keyword evidence="1" id="KW-0489">Methyltransferase</keyword>
<dbReference type="PANTHER" id="PTHR47313">
    <property type="entry name" value="RIBOSOMAL RNA LARGE SUBUNIT METHYLTRANSFERASE K/L"/>
    <property type="match status" value="1"/>
</dbReference>
<dbReference type="PROSITE" id="PS51165">
    <property type="entry name" value="THUMP"/>
    <property type="match status" value="1"/>
</dbReference>
<dbReference type="InterPro" id="IPR000241">
    <property type="entry name" value="RlmKL-like_Mtase"/>
</dbReference>
<dbReference type="EMBL" id="NDWU01000024">
    <property type="protein sequence ID" value="PUA31158.1"/>
    <property type="molecule type" value="Genomic_DNA"/>
</dbReference>
<dbReference type="SUPFAM" id="SSF143437">
    <property type="entry name" value="THUMP domain-like"/>
    <property type="match status" value="1"/>
</dbReference>
<sequence>MPVFFATTVTGLEDVAAKEVESIIGCKAKEDIGKVFFECEIRDVVLLNFASRSLHRIFLLLERGTVSSLEDAIRLARGVDYDGLILPSQSFAVRAEKHGEHALKSPEVAAAVGRGVIESYLASKKVRLTVNLDEPDVELYAILRNDELLIGLNTTGRSLHRRFYVVFHHRAALMPTIAYSMVFLSGWKPDEVLLDPMCGGCTIPIEAALVARGVAPGIRKSDIALEKLCFVEKEMVESVRRELLSKETKVMAKIFGIDASPRSVEGAMANVAKANVSDTVSISLGDALKLANYIREPPDHIITNPPYGIRMGVKDLGKFYERLLVSIKQSAPYATITMITGKPSLLKKAAEVTGMQTVEVKRLLYGSIQASIIKLVC</sequence>
<evidence type="ECO:0000256" key="3">
    <source>
        <dbReference type="PROSITE-ProRule" id="PRU00529"/>
    </source>
</evidence>
<dbReference type="Pfam" id="PF02926">
    <property type="entry name" value="THUMP"/>
    <property type="match status" value="1"/>
</dbReference>
<proteinExistence type="predicted"/>
<protein>
    <recommendedName>
        <fullName evidence="4">THUMP domain-containing protein</fullName>
    </recommendedName>
</protein>
<dbReference type="GO" id="GO:0008990">
    <property type="term" value="F:rRNA (guanine-N2-)-methyltransferase activity"/>
    <property type="evidence" value="ECO:0007669"/>
    <property type="project" value="TreeGrafter"/>
</dbReference>
<evidence type="ECO:0000259" key="4">
    <source>
        <dbReference type="PROSITE" id="PS51165"/>
    </source>
</evidence>
<organism evidence="5 6">
    <name type="scientific">Candidatus Terraquivivens tikiterensis</name>
    <dbReference type="NCBI Taxonomy" id="1980982"/>
    <lineage>
        <taxon>Archaea</taxon>
        <taxon>Nitrososphaerota</taxon>
        <taxon>Candidatus Wolframiiraptoraceae</taxon>
        <taxon>Candidatus Terraquivivens</taxon>
    </lineage>
</organism>
<dbReference type="CDD" id="cd02440">
    <property type="entry name" value="AdoMet_MTases"/>
    <property type="match status" value="1"/>
</dbReference>
<evidence type="ECO:0000256" key="2">
    <source>
        <dbReference type="ARBA" id="ARBA00022679"/>
    </source>
</evidence>
<dbReference type="GO" id="GO:0003723">
    <property type="term" value="F:RNA binding"/>
    <property type="evidence" value="ECO:0007669"/>
    <property type="project" value="UniProtKB-UniRule"/>
</dbReference>
<name>A0A2R7Y0Z2_9ARCH</name>
<dbReference type="Gene3D" id="3.30.2130.30">
    <property type="match status" value="1"/>
</dbReference>
<dbReference type="SUPFAM" id="SSF53335">
    <property type="entry name" value="S-adenosyl-L-methionine-dependent methyltransferases"/>
    <property type="match status" value="1"/>
</dbReference>
<feature type="domain" description="THUMP" evidence="4">
    <location>
        <begin position="43"/>
        <end position="154"/>
    </location>
</feature>
<dbReference type="Proteomes" id="UP000244066">
    <property type="component" value="Unassembled WGS sequence"/>
</dbReference>
<dbReference type="Gene3D" id="3.40.50.150">
    <property type="entry name" value="Vaccinia Virus protein VP39"/>
    <property type="match status" value="1"/>
</dbReference>